<dbReference type="Proteomes" id="UP000247792">
    <property type="component" value="Unassembled WGS sequence"/>
</dbReference>
<comment type="caution">
    <text evidence="1">The sequence shown here is derived from an EMBL/GenBank/DDBJ whole genome shotgun (WGS) entry which is preliminary data.</text>
</comment>
<organism evidence="1 2">
    <name type="scientific">Undibacterium pigrum</name>
    <dbReference type="NCBI Taxonomy" id="401470"/>
    <lineage>
        <taxon>Bacteria</taxon>
        <taxon>Pseudomonadati</taxon>
        <taxon>Pseudomonadota</taxon>
        <taxon>Betaproteobacteria</taxon>
        <taxon>Burkholderiales</taxon>
        <taxon>Oxalobacteraceae</taxon>
        <taxon>Undibacterium</taxon>
    </lineage>
</organism>
<dbReference type="AlphaFoldDB" id="A0A318ITF4"/>
<name>A0A318ITF4_9BURK</name>
<gene>
    <name evidence="1" type="ORF">DFR42_11449</name>
</gene>
<dbReference type="EMBL" id="QJKB01000014">
    <property type="protein sequence ID" value="PXX37890.1"/>
    <property type="molecule type" value="Genomic_DNA"/>
</dbReference>
<accession>A0A318ITF4</accession>
<keyword evidence="2" id="KW-1185">Reference proteome</keyword>
<protein>
    <submittedName>
        <fullName evidence="1">Uncharacterized protein</fullName>
    </submittedName>
</protein>
<evidence type="ECO:0000313" key="2">
    <source>
        <dbReference type="Proteomes" id="UP000247792"/>
    </source>
</evidence>
<reference evidence="1 2" key="1">
    <citation type="submission" date="2018-05" db="EMBL/GenBank/DDBJ databases">
        <title>Genomic Encyclopedia of Type Strains, Phase IV (KMG-IV): sequencing the most valuable type-strain genomes for metagenomic binning, comparative biology and taxonomic classification.</title>
        <authorList>
            <person name="Goeker M."/>
        </authorList>
    </citation>
    <scope>NUCLEOTIDE SEQUENCE [LARGE SCALE GENOMIC DNA]</scope>
    <source>
        <strain evidence="1 2">DSM 19792</strain>
    </source>
</reference>
<evidence type="ECO:0000313" key="1">
    <source>
        <dbReference type="EMBL" id="PXX37890.1"/>
    </source>
</evidence>
<proteinExistence type="predicted"/>
<sequence length="79" mass="8804">MMFHSNAMNIWLSNQNKTHQNKTHQNKIQPQQTARIQEINGGQAREGLPVKTISLNLTEIQKQGAGAKPAFKPAIPQSD</sequence>